<feature type="active site" description="Proton donor" evidence="11">
    <location>
        <position position="701"/>
    </location>
</feature>
<dbReference type="HAMAP" id="MF_00172">
    <property type="entry name" value="Meth_synth"/>
    <property type="match status" value="1"/>
</dbReference>
<feature type="binding site" evidence="11">
    <location>
        <position position="612"/>
    </location>
    <ligand>
        <name>5-methyltetrahydropteroyltri-L-glutamate</name>
        <dbReference type="ChEBI" id="CHEBI:58207"/>
    </ligand>
</feature>
<dbReference type="PIRSF" id="PIRSF000382">
    <property type="entry name" value="MeTrfase_B12_ind"/>
    <property type="match status" value="1"/>
</dbReference>
<feature type="binding site" evidence="11">
    <location>
        <position position="606"/>
    </location>
    <ligand>
        <name>L-methionine</name>
        <dbReference type="ChEBI" id="CHEBI:57844"/>
    </ligand>
</feature>
<keyword evidence="9 11" id="KW-0862">Zinc</keyword>
<feature type="domain" description="Cobalamin-independent methionine synthase MetE N-terminal" evidence="13">
    <location>
        <begin position="16"/>
        <end position="317"/>
    </location>
</feature>
<feature type="binding site" evidence="11">
    <location>
        <begin position="522"/>
        <end position="523"/>
    </location>
    <ligand>
        <name>5-methyltetrahydropteroyltri-L-glutamate</name>
        <dbReference type="ChEBI" id="CHEBI:58207"/>
    </ligand>
</feature>
<keyword evidence="4 11" id="KW-0489">Methyltransferase</keyword>
<evidence type="ECO:0000256" key="5">
    <source>
        <dbReference type="ARBA" id="ARBA00022605"/>
    </source>
</evidence>
<organism evidence="14 15">
    <name type="scientific">Gordonia hydrophobica</name>
    <dbReference type="NCBI Taxonomy" id="40516"/>
    <lineage>
        <taxon>Bacteria</taxon>
        <taxon>Bacillati</taxon>
        <taxon>Actinomycetota</taxon>
        <taxon>Actinomycetes</taxon>
        <taxon>Mycobacteriales</taxon>
        <taxon>Gordoniaceae</taxon>
        <taxon>Gordonia</taxon>
    </lineage>
</organism>
<dbReference type="EMBL" id="CP136137">
    <property type="protein sequence ID" value="WYY07606.1"/>
    <property type="molecule type" value="Genomic_DNA"/>
</dbReference>
<feature type="binding site" evidence="11">
    <location>
        <position position="648"/>
    </location>
    <ligand>
        <name>Zn(2+)</name>
        <dbReference type="ChEBI" id="CHEBI:29105"/>
        <note>catalytic</note>
    </ligand>
</feature>
<dbReference type="NCBIfam" id="NF003556">
    <property type="entry name" value="PRK05222.1"/>
    <property type="match status" value="1"/>
</dbReference>
<dbReference type="SUPFAM" id="SSF51726">
    <property type="entry name" value="UROD/MetE-like"/>
    <property type="match status" value="2"/>
</dbReference>
<gene>
    <name evidence="11 14" type="primary">metE</name>
    <name evidence="14" type="ORF">RVF87_00510</name>
</gene>
<evidence type="ECO:0000256" key="3">
    <source>
        <dbReference type="ARBA" id="ARBA00009553"/>
    </source>
</evidence>
<reference evidence="14 15" key="1">
    <citation type="journal article" date="2023" name="Virus Evol.">
        <title>Computational host range prediction-The good, the bad, and the ugly.</title>
        <authorList>
            <person name="Howell A.A."/>
            <person name="Versoza C.J."/>
            <person name="Pfeifer S.P."/>
        </authorList>
    </citation>
    <scope>NUCLEOTIDE SEQUENCE [LARGE SCALE GENOMIC DNA]</scope>
    <source>
        <strain evidence="14 15">1610/1b</strain>
    </source>
</reference>
<feature type="binding site" evidence="11">
    <location>
        <position position="672"/>
    </location>
    <ligand>
        <name>Zn(2+)</name>
        <dbReference type="ChEBI" id="CHEBI:29105"/>
        <note>catalytic</note>
    </ligand>
</feature>
<feature type="domain" description="Cobalamin-independent methionine synthase MetE C-terminal/archaeal" evidence="12">
    <location>
        <begin position="433"/>
        <end position="754"/>
    </location>
</feature>
<evidence type="ECO:0000256" key="8">
    <source>
        <dbReference type="ARBA" id="ARBA00022737"/>
    </source>
</evidence>
<feature type="binding site" evidence="11">
    <location>
        <position position="491"/>
    </location>
    <ligand>
        <name>L-homocysteine</name>
        <dbReference type="ChEBI" id="CHEBI:58199"/>
    </ligand>
</feature>
<evidence type="ECO:0000256" key="10">
    <source>
        <dbReference type="ARBA" id="ARBA00023167"/>
    </source>
</evidence>
<accession>A0ABZ2U2S6</accession>
<evidence type="ECO:0000256" key="7">
    <source>
        <dbReference type="ARBA" id="ARBA00022723"/>
    </source>
</evidence>
<keyword evidence="7 11" id="KW-0479">Metal-binding</keyword>
<feature type="binding site" evidence="11">
    <location>
        <position position="568"/>
    </location>
    <ligand>
        <name>5-methyltetrahydropteroyltri-L-glutamate</name>
        <dbReference type="ChEBI" id="CHEBI:58207"/>
    </ligand>
</feature>
<evidence type="ECO:0000313" key="15">
    <source>
        <dbReference type="Proteomes" id="UP001479933"/>
    </source>
</evidence>
<proteinExistence type="inferred from homology"/>
<protein>
    <recommendedName>
        <fullName evidence="11">5-methyltetrahydropteroyltriglutamate--homocysteine methyltransferase</fullName>
        <ecNumber evidence="11">2.1.1.14</ecNumber>
    </recommendedName>
    <alternativeName>
        <fullName evidence="11">Cobalamin-independent methionine synthase</fullName>
    </alternativeName>
    <alternativeName>
        <fullName evidence="11">Methionine synthase, vitamin-B12 independent isozyme</fullName>
    </alternativeName>
</protein>
<evidence type="ECO:0000256" key="11">
    <source>
        <dbReference type="HAMAP-Rule" id="MF_00172"/>
    </source>
</evidence>
<evidence type="ECO:0000256" key="4">
    <source>
        <dbReference type="ARBA" id="ARBA00022603"/>
    </source>
</evidence>
<evidence type="ECO:0000256" key="6">
    <source>
        <dbReference type="ARBA" id="ARBA00022679"/>
    </source>
</evidence>
<evidence type="ECO:0000313" key="14">
    <source>
        <dbReference type="EMBL" id="WYY07606.1"/>
    </source>
</evidence>
<keyword evidence="10 11" id="KW-0486">Methionine biosynthesis</keyword>
<dbReference type="GO" id="GO:0003871">
    <property type="term" value="F:5-methyltetrahydropteroyltriglutamate-homocysteine S-methyltransferase activity"/>
    <property type="evidence" value="ECO:0007669"/>
    <property type="project" value="UniProtKB-EC"/>
</dbReference>
<keyword evidence="8 11" id="KW-0677">Repeat</keyword>
<comment type="catalytic activity">
    <reaction evidence="11">
        <text>5-methyltetrahydropteroyltri-L-glutamate + L-homocysteine = tetrahydropteroyltri-L-glutamate + L-methionine</text>
        <dbReference type="Rhea" id="RHEA:21196"/>
        <dbReference type="ChEBI" id="CHEBI:57844"/>
        <dbReference type="ChEBI" id="CHEBI:58140"/>
        <dbReference type="ChEBI" id="CHEBI:58199"/>
        <dbReference type="ChEBI" id="CHEBI:58207"/>
        <dbReference type="EC" id="2.1.1.14"/>
    </reaction>
</comment>
<dbReference type="InterPro" id="IPR002629">
    <property type="entry name" value="Met_Synth_C/arc"/>
</dbReference>
<dbReference type="Pfam" id="PF08267">
    <property type="entry name" value="Meth_synt_1"/>
    <property type="match status" value="1"/>
</dbReference>
<dbReference type="Gene3D" id="3.20.20.210">
    <property type="match status" value="2"/>
</dbReference>
<dbReference type="GO" id="GO:0032259">
    <property type="term" value="P:methylation"/>
    <property type="evidence" value="ECO:0007669"/>
    <property type="project" value="UniProtKB-KW"/>
</dbReference>
<dbReference type="InterPro" id="IPR038071">
    <property type="entry name" value="UROD/MetE-like_sf"/>
</dbReference>
<comment type="function">
    <text evidence="1 11">Catalyzes the transfer of a methyl group from 5-methyltetrahydrofolate to homocysteine resulting in methionine formation.</text>
</comment>
<keyword evidence="5 11" id="KW-0028">Amino-acid biosynthesis</keyword>
<keyword evidence="15" id="KW-1185">Reference proteome</keyword>
<evidence type="ECO:0000259" key="12">
    <source>
        <dbReference type="Pfam" id="PF01717"/>
    </source>
</evidence>
<evidence type="ECO:0000256" key="9">
    <source>
        <dbReference type="ARBA" id="ARBA00022833"/>
    </source>
</evidence>
<dbReference type="RefSeq" id="WP_066165790.1">
    <property type="nucleotide sequence ID" value="NZ_CP136137.1"/>
</dbReference>
<comment type="pathway">
    <text evidence="2 11">Amino-acid biosynthesis; L-methionine biosynthesis via de novo pathway; L-methionine from L-homocysteine (MetE route): step 1/1.</text>
</comment>
<name>A0ABZ2U2S6_9ACTN</name>
<comment type="similarity">
    <text evidence="3 11">Belongs to the vitamin-B12 independent methionine synthase family.</text>
</comment>
<comment type="cofactor">
    <cofactor evidence="11">
        <name>Zn(2+)</name>
        <dbReference type="ChEBI" id="CHEBI:29105"/>
    </cofactor>
    <text evidence="11">Binds 1 zinc ion per subunit.</text>
</comment>
<feature type="binding site" evidence="11">
    <location>
        <position position="650"/>
    </location>
    <ligand>
        <name>Zn(2+)</name>
        <dbReference type="ChEBI" id="CHEBI:29105"/>
        <note>catalytic</note>
    </ligand>
</feature>
<dbReference type="InterPro" id="IPR006276">
    <property type="entry name" value="Cobalamin-indep_Met_synthase"/>
</dbReference>
<dbReference type="PANTHER" id="PTHR30519">
    <property type="entry name" value="5-METHYLTETRAHYDROPTEROYLTRIGLUTAMATE--HOMOCYSTEINE METHYLTRANSFERASE"/>
    <property type="match status" value="1"/>
</dbReference>
<feature type="binding site" evidence="11">
    <location>
        <begin position="438"/>
        <end position="440"/>
    </location>
    <ligand>
        <name>L-methionine</name>
        <dbReference type="ChEBI" id="CHEBI:57844"/>
    </ligand>
</feature>
<evidence type="ECO:0000256" key="1">
    <source>
        <dbReference type="ARBA" id="ARBA00002777"/>
    </source>
</evidence>
<sequence>MSDDKTRTNTTFHATVPGVARIGANRELKRAVEAYWAGRIDAAALTQTADGIRRDSWNQLVQAGFDSVPVNTFSYYDQMLDTAVLLGALPPRVAGIAHPLDRYFAAARGTDEVAPLEMTKWFDTNYHYLVPEIGPDTSFAVDATAVLNELAQARALGVPARPVVIGPITFLALSKAVGGAQAPLSRIDDLLPLYVELLAQLAEGGAQWVQFDEPTLVTDQAEGLAELAERVYTELSAASARPRLLVQTYFGEAGDRLAALGRTAVDAVGVDLVAGTADSVVAADLADKLVVAGVVDGRNVWRTDLDRALDALTALRPHVGSLAVSTSCSTLHVPYTLRGESQLDAALAGWLAFADEKFAEVATLSRALVHGRDDQAGQFEAARLALATRATDPRLHVAAVHDRLDALEPADWTRTTASARRPLQDAALNLPVLPTTTIGSYPQTSAIRQARHALRTGSIDACKYRNRIQREIADVIELQEKAGLDVLVHGEPERNDMVQYFAEQLDGFFATANGWVQSYGSRCVRPPILFGDVARPTPMTVGWTTYAQSLTSRPVKGMLTGPVTILAWSFVRDDQPAAVTARQVALAIRDETVDLERAGVPIIQVDEPALRELLPLRAADRDAYLDWAITSFRIATGGVADATQVHTHLCYSEFGEVIGAIAALDADVTSIEAARSHMEILDDLNEAGFANQVGPGVYDIHSPRVPSTDEIADSLREALQAVSAERLWINPDCGLKTRRTDEVTAALRRMVAAAVLVREEAAALAG</sequence>
<feature type="binding site" evidence="11">
    <location>
        <position position="606"/>
    </location>
    <ligand>
        <name>L-homocysteine</name>
        <dbReference type="ChEBI" id="CHEBI:58199"/>
    </ligand>
</feature>
<dbReference type="CDD" id="cd03312">
    <property type="entry name" value="CIMS_N_terminal_like"/>
    <property type="match status" value="1"/>
</dbReference>
<dbReference type="Proteomes" id="UP001479933">
    <property type="component" value="Chromosome"/>
</dbReference>
<keyword evidence="6 11" id="KW-0808">Transferase</keyword>
<feature type="binding site" evidence="11">
    <location>
        <begin position="438"/>
        <end position="440"/>
    </location>
    <ligand>
        <name>L-homocysteine</name>
        <dbReference type="ChEBI" id="CHEBI:58199"/>
    </ligand>
</feature>
<dbReference type="InterPro" id="IPR013215">
    <property type="entry name" value="Cbl-indep_Met_Synth_N"/>
</dbReference>
<dbReference type="EC" id="2.1.1.14" evidence="11"/>
<feature type="binding site" evidence="11">
    <location>
        <begin position="26"/>
        <end position="29"/>
    </location>
    <ligand>
        <name>5-methyltetrahydropteroyltri-L-glutamate</name>
        <dbReference type="ChEBI" id="CHEBI:58207"/>
    </ligand>
</feature>
<dbReference type="CDD" id="cd03311">
    <property type="entry name" value="CIMS_C_terminal_like"/>
    <property type="match status" value="1"/>
</dbReference>
<dbReference type="Pfam" id="PF01717">
    <property type="entry name" value="Meth_synt_2"/>
    <property type="match status" value="1"/>
</dbReference>
<feature type="binding site" evidence="11">
    <location>
        <position position="491"/>
    </location>
    <ligand>
        <name>L-methionine</name>
        <dbReference type="ChEBI" id="CHEBI:57844"/>
    </ligand>
</feature>
<feature type="binding site" evidence="11">
    <location>
        <position position="120"/>
    </location>
    <ligand>
        <name>5-methyltetrahydropteroyltri-L-glutamate</name>
        <dbReference type="ChEBI" id="CHEBI:58207"/>
    </ligand>
</feature>
<evidence type="ECO:0000259" key="13">
    <source>
        <dbReference type="Pfam" id="PF08267"/>
    </source>
</evidence>
<evidence type="ECO:0000256" key="2">
    <source>
        <dbReference type="ARBA" id="ARBA00004681"/>
    </source>
</evidence>
<dbReference type="NCBIfam" id="TIGR01371">
    <property type="entry name" value="met_syn_B12ind"/>
    <property type="match status" value="1"/>
</dbReference>
<feature type="binding site" evidence="11">
    <location>
        <position position="733"/>
    </location>
    <ligand>
        <name>Zn(2+)</name>
        <dbReference type="ChEBI" id="CHEBI:29105"/>
        <note>catalytic</note>
    </ligand>
</feature>